<dbReference type="PROSITE" id="PS00108">
    <property type="entry name" value="PROTEIN_KINASE_ST"/>
    <property type="match status" value="1"/>
</dbReference>
<keyword evidence="14" id="KW-0418">Kinase</keyword>
<keyword evidence="9" id="KW-0808">Transferase</keyword>
<dbReference type="PANTHER" id="PTHR27003">
    <property type="entry name" value="OS07G0166700 PROTEIN"/>
    <property type="match status" value="1"/>
</dbReference>
<dbReference type="PROSITE" id="PS00107">
    <property type="entry name" value="PROTEIN_KINASE_ATP"/>
    <property type="match status" value="1"/>
</dbReference>
<evidence type="ECO:0000256" key="14">
    <source>
        <dbReference type="ARBA" id="ARBA00022777"/>
    </source>
</evidence>
<keyword evidence="11" id="KW-0732">Signal</keyword>
<sequence>MTGFVTHKSDIYSFGVVLFEILCGREAFIENEVLAPLAKYHYENKTLQHILQLPDLWNQVSSQSLVKYSKVAYSCLIDDPTHRPHMNYIILQLEKALELQLQRENYEKNLKHLKFRLSDIKLITDNFSEAYIIGGLRFSTLYRASIMYAGKENPSCVEGSNKGEIPVVLKRILPRDDEDGEKAFYAEIEALTSIKHQNIVTLVGSCVEGSDMILIVENYSSRNLSSYLAKANLMSTLTWEKRLKICIDIAHALNYLHSEMEDQKMIINRDINSYNIGLDENMRANIVDFGLSVFLPPNQVDDALYVKGVVGQKSYRDPEYEKSGKLKRESDVYSFGVVLFEILCGRLADDPSYLNGTDKGLASVARRSFPMGTLNEIIDPIIKEEAGYKNSVLNRGLNKDSLHTFIEIAYQCVAETQDQRPSMKVVVQELEKALFYEEDAAQHLDIAQAINGLEKALELQLTLEDISIQHPVMEQGVNELEKSLELHTIIPFKHLEHLKIPLSDIKLATDNFSEPYKIGFGDYCALYRAELDHLCKENPPSVEGNTKGEHPKRYDTVVIKRIVPRDDDKGKKVFYKEIEMLMSVKHRNIVSLLGYCVEGSEMILVTEDVTNGYLVDYLSNAKDMHILSWEKRLKISIDVAQALNYLHSEMEDQKMVINRDINCYNIGLVENWAAKIVEFGDSIFVPPNHGDEALYANWIGRPSYIDPEYKMTGKLKRKSDVYSFGVVLLEILCGRLANDPIYKNGSGKGLADVARRNYYMGTLEDMIDPILKEESIENNFVLNRGPNKDSLGTFIKIAHHCVAETQDERPTMQVVVKELVKALFFQKNNKDNPILTIEDINQATQNFHDDHCIGGGGFGRVFKGTIQDGDGFKTIVAKRLDTRLGQGEQQFLSELQILLEYKHPNVIGLVGYCDEKDEKIIVYEYAPKGSLDRYLNDPSLTWVKRLNICIDVASALDFLHGGVGKQAKVIHRDIKTANILLNHGWTAKLADFGLSLISPLIQLTDYVIDHACGTPGYVDPLYRKSGFLTVESDIYSFGIVLFEILCGRSTFAIQKHEGQHLPEFIKNRFEEGKHVEVVFEKIREQTVPKSLTTFQEIAYQCLHEEREKRPATKRVLTQLKKALEFQSMASTMAKLAPLQIPLEDVKNATNNFHHDNIIGHDGVGTAYKGRLLRSGRLMKIVAWRFDCNHEEDLKFLTEISVLSDLKHTNLVSIIGFCDEKDVKIIVTTFEVNGSLGQYLNSPNLTWGQILRILVGVARALRYLHYDEGRDYAIIHCNINSDTILLDENWEARLSGFKFSIKQLVCYKDQDCLFEHIGTMGYLDPAIEITGGVNYKSDIYSFGVVLFEILCGRKAFIQNENEDYRFLAPLVNYHHKNKTMGDIINLNPCWFEISLHSFHKYLNVAFSCLNEDRVLRPDTNYIVHELERAMELQLQLENIEKKLEHLKISLSDIKLATNNFSETYKIHASGPYCTWYRGEVDHFDEESYPSIEAKTKDEPSKRHNTVLIKRIISREDEQGEQAFYTEIDMLTSVKHQNIATLVGFCVEESEMILVVENASNGYLSDYFKNINDMRHILTWEKRLKICIDVAEALVYLHYEMQDQKVIINRDICSYNIGLDENWGAKIFNFEDSTYLPLNQEDEAPYVKWTGRMAYIDPEYKMTGKLKRESDVYSFGVVLYEILCGKLADDQIYIEESGRGLVPMAKRSFHKGTLEDMIDPIIKEETSENNFVLNKGVNKDSLHNFIEIANQCVAENQDQRPTMKVVLKELKKALFFQVHADSRAD</sequence>
<evidence type="ECO:0000256" key="17">
    <source>
        <dbReference type="ARBA" id="ARBA00023136"/>
    </source>
</evidence>
<feature type="domain" description="Protein kinase" evidence="24">
    <location>
        <begin position="1152"/>
        <end position="1426"/>
    </location>
</feature>
<keyword evidence="15 22" id="KW-0067">ATP-binding</keyword>
<evidence type="ECO:0000256" key="21">
    <source>
        <dbReference type="ARBA" id="ARBA00048679"/>
    </source>
</evidence>
<dbReference type="Gene3D" id="1.10.510.10">
    <property type="entry name" value="Transferase(Phosphotransferase) domain 1"/>
    <property type="match status" value="6"/>
</dbReference>
<comment type="catalytic activity">
    <reaction evidence="20">
        <text>L-threonyl-[protein] + ATP = O-phospho-L-threonyl-[protein] + ADP + H(+)</text>
        <dbReference type="Rhea" id="RHEA:46608"/>
        <dbReference type="Rhea" id="RHEA-COMP:11060"/>
        <dbReference type="Rhea" id="RHEA-COMP:11605"/>
        <dbReference type="ChEBI" id="CHEBI:15378"/>
        <dbReference type="ChEBI" id="CHEBI:30013"/>
        <dbReference type="ChEBI" id="CHEBI:30616"/>
        <dbReference type="ChEBI" id="CHEBI:61977"/>
        <dbReference type="ChEBI" id="CHEBI:456216"/>
        <dbReference type="EC" id="2.7.11.1"/>
    </reaction>
</comment>
<evidence type="ECO:0000256" key="15">
    <source>
        <dbReference type="ARBA" id="ARBA00022840"/>
    </source>
</evidence>
<feature type="coiled-coil region" evidence="23">
    <location>
        <begin position="1421"/>
        <end position="1455"/>
    </location>
</feature>
<dbReference type="InterPro" id="IPR011009">
    <property type="entry name" value="Kinase-like_dom_sf"/>
</dbReference>
<evidence type="ECO:0000256" key="13">
    <source>
        <dbReference type="ARBA" id="ARBA00022741"/>
    </source>
</evidence>
<keyword evidence="26" id="KW-1185">Reference proteome</keyword>
<dbReference type="FunFam" id="1.10.510.10:FF:000240">
    <property type="entry name" value="Lectin-domain containing receptor kinase A4.3"/>
    <property type="match status" value="1"/>
</dbReference>
<feature type="domain" description="Protein kinase" evidence="24">
    <location>
        <begin position="1460"/>
        <end position="1774"/>
    </location>
</feature>
<evidence type="ECO:0000256" key="11">
    <source>
        <dbReference type="ARBA" id="ARBA00022729"/>
    </source>
</evidence>
<evidence type="ECO:0000256" key="20">
    <source>
        <dbReference type="ARBA" id="ARBA00047899"/>
    </source>
</evidence>
<evidence type="ECO:0000256" key="2">
    <source>
        <dbReference type="ARBA" id="ARBA00008536"/>
    </source>
</evidence>
<evidence type="ECO:0000256" key="23">
    <source>
        <dbReference type="SAM" id="Coils"/>
    </source>
</evidence>
<evidence type="ECO:0000256" key="18">
    <source>
        <dbReference type="ARBA" id="ARBA00023170"/>
    </source>
</evidence>
<dbReference type="SUPFAM" id="SSF56112">
    <property type="entry name" value="Protein kinase-like (PK-like)"/>
    <property type="match status" value="6"/>
</dbReference>
<feature type="domain" description="Protein kinase" evidence="24">
    <location>
        <begin position="1"/>
        <end position="97"/>
    </location>
</feature>
<gene>
    <name evidence="25" type="ORF">QVD17_14641</name>
</gene>
<evidence type="ECO:0000313" key="26">
    <source>
        <dbReference type="Proteomes" id="UP001229421"/>
    </source>
</evidence>
<keyword evidence="7" id="KW-0597">Phosphoprotein</keyword>
<feature type="domain" description="Protein kinase" evidence="24">
    <location>
        <begin position="847"/>
        <end position="1123"/>
    </location>
</feature>
<dbReference type="Pfam" id="PF07714">
    <property type="entry name" value="PK_Tyr_Ser-Thr"/>
    <property type="match status" value="5"/>
</dbReference>
<dbReference type="GO" id="GO:0002229">
    <property type="term" value="P:defense response to oomycetes"/>
    <property type="evidence" value="ECO:0007669"/>
    <property type="project" value="UniProtKB-ARBA"/>
</dbReference>
<keyword evidence="5" id="KW-1003">Cell membrane</keyword>
<keyword evidence="17" id="KW-0472">Membrane</keyword>
<dbReference type="FunFam" id="1.10.510.10:FF:000358">
    <property type="entry name" value="Putative leucine-rich repeat receptor-like serine/threonine-protein kinase"/>
    <property type="match status" value="1"/>
</dbReference>
<dbReference type="GO" id="GO:0009506">
    <property type="term" value="C:plasmodesma"/>
    <property type="evidence" value="ECO:0007669"/>
    <property type="project" value="TreeGrafter"/>
</dbReference>
<evidence type="ECO:0000256" key="10">
    <source>
        <dbReference type="ARBA" id="ARBA00022692"/>
    </source>
</evidence>
<keyword evidence="13 22" id="KW-0547">Nucleotide-binding</keyword>
<comment type="caution">
    <text evidence="25">The sequence shown here is derived from an EMBL/GenBank/DDBJ whole genome shotgun (WGS) entry which is preliminary data.</text>
</comment>
<dbReference type="GO" id="GO:0005524">
    <property type="term" value="F:ATP binding"/>
    <property type="evidence" value="ECO:0007669"/>
    <property type="project" value="UniProtKB-UniRule"/>
</dbReference>
<evidence type="ECO:0000256" key="4">
    <source>
        <dbReference type="ARBA" id="ARBA00012513"/>
    </source>
</evidence>
<evidence type="ECO:0000256" key="9">
    <source>
        <dbReference type="ARBA" id="ARBA00022679"/>
    </source>
</evidence>
<evidence type="ECO:0000256" key="7">
    <source>
        <dbReference type="ARBA" id="ARBA00022553"/>
    </source>
</evidence>
<keyword evidence="6" id="KW-0723">Serine/threonine-protein kinase</keyword>
<keyword evidence="10" id="KW-0812">Transmembrane</keyword>
<accession>A0AAD8NYV9</accession>
<proteinExistence type="inferred from homology"/>
<protein>
    <recommendedName>
        <fullName evidence="4">non-specific serine/threonine protein kinase</fullName>
        <ecNumber evidence="4">2.7.11.1</ecNumber>
    </recommendedName>
</protein>
<keyword evidence="18" id="KW-0675">Receptor</keyword>
<evidence type="ECO:0000313" key="25">
    <source>
        <dbReference type="EMBL" id="KAK1425974.1"/>
    </source>
</evidence>
<dbReference type="Gene3D" id="3.30.200.20">
    <property type="entry name" value="Phosphorylase Kinase, domain 1"/>
    <property type="match status" value="5"/>
</dbReference>
<dbReference type="PANTHER" id="PTHR27003:SF471">
    <property type="entry name" value="VASCULAR ENDOTHELIAL GROWTH FACTOR RECEPTOR 2 (VEGFR2)-RELATED"/>
    <property type="match status" value="1"/>
</dbReference>
<comment type="similarity">
    <text evidence="3">In the C-terminal section; belongs to the protein kinase superfamily. Ser/Thr protein kinase family.</text>
</comment>
<dbReference type="EMBL" id="JAUHHV010000004">
    <property type="protein sequence ID" value="KAK1425974.1"/>
    <property type="molecule type" value="Genomic_DNA"/>
</dbReference>
<dbReference type="GO" id="GO:0004714">
    <property type="term" value="F:transmembrane receptor protein tyrosine kinase activity"/>
    <property type="evidence" value="ECO:0007669"/>
    <property type="project" value="InterPro"/>
</dbReference>
<reference evidence="25" key="1">
    <citation type="journal article" date="2023" name="bioRxiv">
        <title>Improved chromosome-level genome assembly for marigold (Tagetes erecta).</title>
        <authorList>
            <person name="Jiang F."/>
            <person name="Yuan L."/>
            <person name="Wang S."/>
            <person name="Wang H."/>
            <person name="Xu D."/>
            <person name="Wang A."/>
            <person name="Fan W."/>
        </authorList>
    </citation>
    <scope>NUCLEOTIDE SEQUENCE</scope>
    <source>
        <strain evidence="25">WSJ</strain>
        <tissue evidence="25">Leaf</tissue>
    </source>
</reference>
<dbReference type="SMART" id="SM00220">
    <property type="entry name" value="S_TKc"/>
    <property type="match status" value="2"/>
</dbReference>
<comment type="subcellular location">
    <subcellularLocation>
        <location evidence="1">Cell membrane</location>
        <topology evidence="1">Single-pass type I membrane protein</topology>
    </subcellularLocation>
</comment>
<dbReference type="GO" id="GO:0005886">
    <property type="term" value="C:plasma membrane"/>
    <property type="evidence" value="ECO:0007669"/>
    <property type="project" value="UniProtKB-SubCell"/>
</dbReference>
<dbReference type="InterPro" id="IPR017441">
    <property type="entry name" value="Protein_kinase_ATP_BS"/>
</dbReference>
<dbReference type="InterPro" id="IPR001245">
    <property type="entry name" value="Ser-Thr/Tyr_kinase_cat_dom"/>
</dbReference>
<evidence type="ECO:0000256" key="5">
    <source>
        <dbReference type="ARBA" id="ARBA00022475"/>
    </source>
</evidence>
<evidence type="ECO:0000256" key="6">
    <source>
        <dbReference type="ARBA" id="ARBA00022527"/>
    </source>
</evidence>
<dbReference type="InterPro" id="IPR008271">
    <property type="entry name" value="Ser/Thr_kinase_AS"/>
</dbReference>
<dbReference type="EC" id="2.7.11.1" evidence="4"/>
<dbReference type="InterPro" id="IPR000719">
    <property type="entry name" value="Prot_kinase_dom"/>
</dbReference>
<evidence type="ECO:0000259" key="24">
    <source>
        <dbReference type="PROSITE" id="PS50011"/>
    </source>
</evidence>
<comment type="similarity">
    <text evidence="2">In the N-terminal section; belongs to the leguminous lectin family.</text>
</comment>
<keyword evidence="16" id="KW-1133">Transmembrane helix</keyword>
<keyword evidence="12" id="KW-0677">Repeat</keyword>
<dbReference type="InterPro" id="IPR045272">
    <property type="entry name" value="ANXUR1/2-like"/>
</dbReference>
<evidence type="ECO:0000256" key="8">
    <source>
        <dbReference type="ARBA" id="ARBA00022614"/>
    </source>
</evidence>
<evidence type="ECO:0000256" key="19">
    <source>
        <dbReference type="ARBA" id="ARBA00023180"/>
    </source>
</evidence>
<dbReference type="PROSITE" id="PS50011">
    <property type="entry name" value="PROTEIN_KINASE_DOM"/>
    <property type="match status" value="6"/>
</dbReference>
<feature type="domain" description="Protein kinase" evidence="24">
    <location>
        <begin position="512"/>
        <end position="825"/>
    </location>
</feature>
<name>A0AAD8NYV9_TARER</name>
<keyword evidence="8" id="KW-0433">Leucine-rich repeat</keyword>
<evidence type="ECO:0000256" key="1">
    <source>
        <dbReference type="ARBA" id="ARBA00004251"/>
    </source>
</evidence>
<evidence type="ECO:0000256" key="22">
    <source>
        <dbReference type="PROSITE-ProRule" id="PRU10141"/>
    </source>
</evidence>
<organism evidence="25 26">
    <name type="scientific">Tagetes erecta</name>
    <name type="common">African marigold</name>
    <dbReference type="NCBI Taxonomy" id="13708"/>
    <lineage>
        <taxon>Eukaryota</taxon>
        <taxon>Viridiplantae</taxon>
        <taxon>Streptophyta</taxon>
        <taxon>Embryophyta</taxon>
        <taxon>Tracheophyta</taxon>
        <taxon>Spermatophyta</taxon>
        <taxon>Magnoliopsida</taxon>
        <taxon>eudicotyledons</taxon>
        <taxon>Gunneridae</taxon>
        <taxon>Pentapetalae</taxon>
        <taxon>asterids</taxon>
        <taxon>campanulids</taxon>
        <taxon>Asterales</taxon>
        <taxon>Asteraceae</taxon>
        <taxon>Asteroideae</taxon>
        <taxon>Heliantheae alliance</taxon>
        <taxon>Tageteae</taxon>
        <taxon>Tagetes</taxon>
    </lineage>
</organism>
<feature type="domain" description="Protein kinase" evidence="24">
    <location>
        <begin position="127"/>
        <end position="435"/>
    </location>
</feature>
<dbReference type="GO" id="GO:0004674">
    <property type="term" value="F:protein serine/threonine kinase activity"/>
    <property type="evidence" value="ECO:0007669"/>
    <property type="project" value="UniProtKB-KW"/>
</dbReference>
<evidence type="ECO:0000256" key="12">
    <source>
        <dbReference type="ARBA" id="ARBA00022737"/>
    </source>
</evidence>
<dbReference type="Proteomes" id="UP001229421">
    <property type="component" value="Unassembled WGS sequence"/>
</dbReference>
<comment type="catalytic activity">
    <reaction evidence="21">
        <text>L-seryl-[protein] + ATP = O-phospho-L-seryl-[protein] + ADP + H(+)</text>
        <dbReference type="Rhea" id="RHEA:17989"/>
        <dbReference type="Rhea" id="RHEA-COMP:9863"/>
        <dbReference type="Rhea" id="RHEA-COMP:11604"/>
        <dbReference type="ChEBI" id="CHEBI:15378"/>
        <dbReference type="ChEBI" id="CHEBI:29999"/>
        <dbReference type="ChEBI" id="CHEBI:30616"/>
        <dbReference type="ChEBI" id="CHEBI:83421"/>
        <dbReference type="ChEBI" id="CHEBI:456216"/>
        <dbReference type="EC" id="2.7.11.1"/>
    </reaction>
</comment>
<keyword evidence="19" id="KW-0325">Glycoprotein</keyword>
<keyword evidence="23" id="KW-0175">Coiled coil</keyword>
<evidence type="ECO:0000256" key="3">
    <source>
        <dbReference type="ARBA" id="ARBA00010217"/>
    </source>
</evidence>
<evidence type="ECO:0000256" key="16">
    <source>
        <dbReference type="ARBA" id="ARBA00022989"/>
    </source>
</evidence>
<feature type="binding site" evidence="22">
    <location>
        <position position="878"/>
    </location>
    <ligand>
        <name>ATP</name>
        <dbReference type="ChEBI" id="CHEBI:30616"/>
    </ligand>
</feature>